<feature type="region of interest" description="Disordered" evidence="1">
    <location>
        <begin position="212"/>
        <end position="237"/>
    </location>
</feature>
<keyword evidence="3" id="KW-1185">Reference proteome</keyword>
<proteinExistence type="predicted"/>
<evidence type="ECO:0008006" key="4">
    <source>
        <dbReference type="Google" id="ProtNLM"/>
    </source>
</evidence>
<name>A0A1I6PPX0_9ACTN</name>
<evidence type="ECO:0000313" key="2">
    <source>
        <dbReference type="EMBL" id="SFS42272.1"/>
    </source>
</evidence>
<organism evidence="2 3">
    <name type="scientific">Streptomyces harbinensis</name>
    <dbReference type="NCBI Taxonomy" id="1176198"/>
    <lineage>
        <taxon>Bacteria</taxon>
        <taxon>Bacillati</taxon>
        <taxon>Actinomycetota</taxon>
        <taxon>Actinomycetes</taxon>
        <taxon>Kitasatosporales</taxon>
        <taxon>Streptomycetaceae</taxon>
        <taxon>Streptomyces</taxon>
    </lineage>
</organism>
<evidence type="ECO:0000313" key="3">
    <source>
        <dbReference type="Proteomes" id="UP000198873"/>
    </source>
</evidence>
<reference evidence="3" key="1">
    <citation type="submission" date="2016-10" db="EMBL/GenBank/DDBJ databases">
        <authorList>
            <person name="Varghese N."/>
            <person name="Submissions S."/>
        </authorList>
    </citation>
    <scope>NUCLEOTIDE SEQUENCE [LARGE SCALE GENOMIC DNA]</scope>
    <source>
        <strain evidence="3">CGMCC 4.7047</strain>
    </source>
</reference>
<dbReference type="AlphaFoldDB" id="A0A1I6PPX0"/>
<dbReference type="STRING" id="1176198.SAMN05444716_101651"/>
<sequence length="237" mass="25624">MKQSRPVRCPACRREHSYVPPEYPCSCGAAVSVPVRWDRDPAPVRHRSWAASWAELDCPSCGRAGQWPQPEFDCPCGVTVRLSAGRPEPGAVRDGERERAPFTPLTIRTGYDAVACAAQFLRWLGFREVRTAVPRPESGVDLHGQGVVGLVDTTTEPTGSREIETLWMHGLLEAARGVAFSLAGYDRPARGRADALRLPLFVLDLTGAPQPVNDPADTLLQDGGGPRHQEPGPAAGT</sequence>
<dbReference type="Proteomes" id="UP000198873">
    <property type="component" value="Unassembled WGS sequence"/>
</dbReference>
<accession>A0A1I6PPX0</accession>
<dbReference type="EMBL" id="FPAB01000001">
    <property type="protein sequence ID" value="SFS42272.1"/>
    <property type="molecule type" value="Genomic_DNA"/>
</dbReference>
<gene>
    <name evidence="2" type="ORF">SAMN05444716_101651</name>
</gene>
<dbReference type="RefSeq" id="WP_093842112.1">
    <property type="nucleotide sequence ID" value="NZ_FPAB01000001.1"/>
</dbReference>
<evidence type="ECO:0000256" key="1">
    <source>
        <dbReference type="SAM" id="MobiDB-lite"/>
    </source>
</evidence>
<protein>
    <recommendedName>
        <fullName evidence="4">Restriction endonuclease</fullName>
    </recommendedName>
</protein>